<proteinExistence type="inferred from homology"/>
<keyword evidence="3" id="KW-1185">Reference proteome</keyword>
<comment type="caution">
    <text evidence="2">The sequence shown here is derived from an EMBL/GenBank/DDBJ whole genome shotgun (WGS) entry which is preliminary data.</text>
</comment>
<dbReference type="Proteomes" id="UP001529343">
    <property type="component" value="Unassembled WGS sequence"/>
</dbReference>
<dbReference type="SUPFAM" id="SSF117782">
    <property type="entry name" value="YbjQ-like"/>
    <property type="match status" value="1"/>
</dbReference>
<organism evidence="2 3">
    <name type="scientific">Limosilactobacillus pontis</name>
    <dbReference type="NCBI Taxonomy" id="35787"/>
    <lineage>
        <taxon>Bacteria</taxon>
        <taxon>Bacillati</taxon>
        <taxon>Bacillota</taxon>
        <taxon>Bacilli</taxon>
        <taxon>Lactobacillales</taxon>
        <taxon>Lactobacillaceae</taxon>
        <taxon>Limosilactobacillus</taxon>
    </lineage>
</organism>
<reference evidence="2 3" key="2">
    <citation type="submission" date="2023-06" db="EMBL/GenBank/DDBJ databases">
        <authorList>
            <person name="Zeman M."/>
            <person name="Kubasova T."/>
            <person name="Jahodarova E."/>
            <person name="Nykrynova M."/>
            <person name="Rychlik I."/>
        </authorList>
    </citation>
    <scope>NUCLEOTIDE SEQUENCE [LARGE SCALE GENOMIC DNA]</scope>
    <source>
        <strain evidence="2 3">161_Gplus</strain>
    </source>
</reference>
<gene>
    <name evidence="2" type="ORF">QUW44_07910</name>
</gene>
<evidence type="ECO:0000313" key="3">
    <source>
        <dbReference type="Proteomes" id="UP001529343"/>
    </source>
</evidence>
<comment type="similarity">
    <text evidence="1">Belongs to the UPF0145 family.</text>
</comment>
<dbReference type="Pfam" id="PF01906">
    <property type="entry name" value="YbjQ_1"/>
    <property type="match status" value="1"/>
</dbReference>
<dbReference type="PANTHER" id="PTHR34068">
    <property type="entry name" value="UPF0145 PROTEIN YBJQ"/>
    <property type="match status" value="1"/>
</dbReference>
<evidence type="ECO:0000313" key="2">
    <source>
        <dbReference type="EMBL" id="MDM8267068.1"/>
    </source>
</evidence>
<sequence length="83" mass="8807">MNDLGASFKNLVGGELANYTEMNKLAKKEAVRRMKFDAAQQGADAVIAMRLNISTSGSTSGIGNSDNMLTATAYGTAIKFIED</sequence>
<evidence type="ECO:0000256" key="1">
    <source>
        <dbReference type="ARBA" id="ARBA00010751"/>
    </source>
</evidence>
<name>A0ABT7UZD3_9LACO</name>
<dbReference type="EMBL" id="JAUDDW010000035">
    <property type="protein sequence ID" value="MDM8267068.1"/>
    <property type="molecule type" value="Genomic_DNA"/>
</dbReference>
<accession>A0ABT7UZD3</accession>
<dbReference type="PANTHER" id="PTHR34068:SF2">
    <property type="entry name" value="UPF0145 PROTEIN SCO3412"/>
    <property type="match status" value="1"/>
</dbReference>
<dbReference type="Gene3D" id="3.30.110.70">
    <property type="entry name" value="Hypothetical protein apc22750. Chain B"/>
    <property type="match status" value="1"/>
</dbReference>
<protein>
    <submittedName>
        <fullName evidence="2">Heavy metal-binding domain-containing protein</fullName>
    </submittedName>
</protein>
<dbReference type="InterPro" id="IPR035439">
    <property type="entry name" value="UPF0145_dom_sf"/>
</dbReference>
<reference evidence="3" key="1">
    <citation type="submission" date="2023-06" db="EMBL/GenBank/DDBJ databases">
        <title>Identification and characterization of horizontal gene transfer across gut microbiota members of farm animals based on homology search.</title>
        <authorList>
            <person name="Zeman M."/>
            <person name="Kubasova T."/>
            <person name="Jahodarova E."/>
            <person name="Nykrynova M."/>
            <person name="Rychlik I."/>
        </authorList>
    </citation>
    <scope>NUCLEOTIDE SEQUENCE [LARGE SCALE GENOMIC DNA]</scope>
    <source>
        <strain evidence="3">161_Gplus</strain>
    </source>
</reference>
<dbReference type="InterPro" id="IPR002765">
    <property type="entry name" value="UPF0145_YbjQ-like"/>
</dbReference>
<dbReference type="RefSeq" id="WP_289586459.1">
    <property type="nucleotide sequence ID" value="NZ_JAUDDW010000035.1"/>
</dbReference>